<dbReference type="CDD" id="cd16936">
    <property type="entry name" value="HATPase_RsbW-like"/>
    <property type="match status" value="1"/>
</dbReference>
<dbReference type="SUPFAM" id="SSF55874">
    <property type="entry name" value="ATPase domain of HSP90 chaperone/DNA topoisomerase II/histidine kinase"/>
    <property type="match status" value="1"/>
</dbReference>
<gene>
    <name evidence="3" type="ORF">ABUK86_18330</name>
    <name evidence="2" type="ORF">Q8A49_12685</name>
</gene>
<dbReference type="InterPro" id="IPR036890">
    <property type="entry name" value="HATPase_C_sf"/>
</dbReference>
<evidence type="ECO:0000313" key="2">
    <source>
        <dbReference type="EMBL" id="MEE2051349.1"/>
    </source>
</evidence>
<accession>A0ABV1ZZK7</accession>
<protein>
    <submittedName>
        <fullName evidence="3">ATP-binding protein</fullName>
    </submittedName>
</protein>
<evidence type="ECO:0000256" key="1">
    <source>
        <dbReference type="SAM" id="MobiDB-lite"/>
    </source>
</evidence>
<dbReference type="GO" id="GO:0005524">
    <property type="term" value="F:ATP binding"/>
    <property type="evidence" value="ECO:0007669"/>
    <property type="project" value="UniProtKB-KW"/>
</dbReference>
<keyword evidence="3" id="KW-0547">Nucleotide-binding</keyword>
<dbReference type="Gene3D" id="3.30.565.10">
    <property type="entry name" value="Histidine kinase-like ATPase, C-terminal domain"/>
    <property type="match status" value="1"/>
</dbReference>
<evidence type="ECO:0000313" key="4">
    <source>
        <dbReference type="Proteomes" id="UP001348641"/>
    </source>
</evidence>
<evidence type="ECO:0000313" key="5">
    <source>
        <dbReference type="Proteomes" id="UP001432401"/>
    </source>
</evidence>
<comment type="caution">
    <text evidence="3">The sequence shown here is derived from an EMBL/GenBank/DDBJ whole genome shotgun (WGS) entry which is preliminary data.</text>
</comment>
<evidence type="ECO:0000313" key="3">
    <source>
        <dbReference type="EMBL" id="MES0835739.1"/>
    </source>
</evidence>
<sequence length="161" mass="17509">MKPTATPAPKPDPASGPAVPYPHRIGFTEPHRHGILLGHERDYTALSNWVHTVVPRRPRRNVLQVAQALVSNAHRHTRSGDPGGTVRVVIDVNPFLVTVAVTDGGPLGGTAVPCPRLGDAHRSPLPGLHLVDHLAVYWDWEWEWKGTALGPLTVRAVIENP</sequence>
<dbReference type="Proteomes" id="UP001348641">
    <property type="component" value="Unassembled WGS sequence"/>
</dbReference>
<keyword evidence="5" id="KW-1185">Reference proteome</keyword>
<feature type="compositionally biased region" description="Pro residues" evidence="1">
    <location>
        <begin position="1"/>
        <end position="14"/>
    </location>
</feature>
<organism evidence="3 5">
    <name type="scientific">Nocardiopsis tropica</name>
    <dbReference type="NCBI Taxonomy" id="109330"/>
    <lineage>
        <taxon>Bacteria</taxon>
        <taxon>Bacillati</taxon>
        <taxon>Actinomycetota</taxon>
        <taxon>Actinomycetes</taxon>
        <taxon>Streptosporangiales</taxon>
        <taxon>Nocardiopsidaceae</taxon>
        <taxon>Nocardiopsis</taxon>
    </lineage>
</organism>
<dbReference type="RefSeq" id="WP_330158489.1">
    <property type="nucleotide sequence ID" value="NZ_BAAAJA010000008.1"/>
</dbReference>
<feature type="region of interest" description="Disordered" evidence="1">
    <location>
        <begin position="1"/>
        <end position="20"/>
    </location>
</feature>
<dbReference type="EMBL" id="JBEQNB010000009">
    <property type="protein sequence ID" value="MES0835739.1"/>
    <property type="molecule type" value="Genomic_DNA"/>
</dbReference>
<keyword evidence="3" id="KW-0067">ATP-binding</keyword>
<name>A0ABV1ZZK7_9ACTN</name>
<reference evidence="3 5" key="2">
    <citation type="submission" date="2024-06" db="EMBL/GenBank/DDBJ databases">
        <authorList>
            <person name="Bataeva Y.V."/>
            <person name="Grigorian L.N."/>
            <person name="Solomentsev V.I."/>
        </authorList>
    </citation>
    <scope>NUCLEOTIDE SEQUENCE [LARGE SCALE GENOMIC DNA]</scope>
    <source>
        <strain evidence="3">SCPM-O-B-12605</strain>
        <strain evidence="5">SCPM-O-B-12605 (RCAM04882)</strain>
    </source>
</reference>
<reference evidence="2 4" key="1">
    <citation type="submission" date="2023-07" db="EMBL/GenBank/DDBJ databases">
        <authorList>
            <person name="Girao M."/>
            <person name="Carvalho M.F."/>
        </authorList>
    </citation>
    <scope>NUCLEOTIDE SEQUENCE [LARGE SCALE GENOMIC DNA]</scope>
    <source>
        <strain evidence="2 4">66/93</strain>
    </source>
</reference>
<dbReference type="Proteomes" id="UP001432401">
    <property type="component" value="Unassembled WGS sequence"/>
</dbReference>
<proteinExistence type="predicted"/>
<dbReference type="EMBL" id="JAUUCC010000027">
    <property type="protein sequence ID" value="MEE2051349.1"/>
    <property type="molecule type" value="Genomic_DNA"/>
</dbReference>